<dbReference type="PANTHER" id="PTHR10997">
    <property type="entry name" value="IMPORTIN-7, 8, 11"/>
    <property type="match status" value="1"/>
</dbReference>
<dbReference type="SUPFAM" id="SSF48371">
    <property type="entry name" value="ARM repeat"/>
    <property type="match status" value="1"/>
</dbReference>
<dbReference type="InterPro" id="IPR016024">
    <property type="entry name" value="ARM-type_fold"/>
</dbReference>
<protein>
    <submittedName>
        <fullName evidence="5">11725_t:CDS:1</fullName>
    </submittedName>
</protein>
<organism evidence="5 6">
    <name type="scientific">Acaulospora morrowiae</name>
    <dbReference type="NCBI Taxonomy" id="94023"/>
    <lineage>
        <taxon>Eukaryota</taxon>
        <taxon>Fungi</taxon>
        <taxon>Fungi incertae sedis</taxon>
        <taxon>Mucoromycota</taxon>
        <taxon>Glomeromycotina</taxon>
        <taxon>Glomeromycetes</taxon>
        <taxon>Diversisporales</taxon>
        <taxon>Acaulosporaceae</taxon>
        <taxon>Acaulospora</taxon>
    </lineage>
</organism>
<evidence type="ECO:0000256" key="3">
    <source>
        <dbReference type="ARBA" id="ARBA00023242"/>
    </source>
</evidence>
<dbReference type="InterPro" id="IPR011989">
    <property type="entry name" value="ARM-like"/>
</dbReference>
<dbReference type="Proteomes" id="UP000789342">
    <property type="component" value="Unassembled WGS sequence"/>
</dbReference>
<dbReference type="AlphaFoldDB" id="A0A9N9EBN8"/>
<gene>
    <name evidence="5" type="ORF">AMORRO_LOCUS10712</name>
</gene>
<dbReference type="GO" id="GO:0006606">
    <property type="term" value="P:protein import into nucleus"/>
    <property type="evidence" value="ECO:0007669"/>
    <property type="project" value="TreeGrafter"/>
</dbReference>
<evidence type="ECO:0000256" key="2">
    <source>
        <dbReference type="ARBA" id="ARBA00022448"/>
    </source>
</evidence>
<keyword evidence="2" id="KW-0813">Transport</keyword>
<evidence type="ECO:0000259" key="4">
    <source>
        <dbReference type="PROSITE" id="PS50166"/>
    </source>
</evidence>
<dbReference type="Gene3D" id="1.25.10.10">
    <property type="entry name" value="Leucine-rich Repeat Variant"/>
    <property type="match status" value="1"/>
</dbReference>
<comment type="subcellular location">
    <subcellularLocation>
        <location evidence="1">Nucleus</location>
    </subcellularLocation>
</comment>
<evidence type="ECO:0000313" key="5">
    <source>
        <dbReference type="EMBL" id="CAG8668161.1"/>
    </source>
</evidence>
<dbReference type="GO" id="GO:0031267">
    <property type="term" value="F:small GTPase binding"/>
    <property type="evidence" value="ECO:0007669"/>
    <property type="project" value="InterPro"/>
</dbReference>
<dbReference type="PROSITE" id="PS50166">
    <property type="entry name" value="IMPORTIN_B_NT"/>
    <property type="match status" value="1"/>
</dbReference>
<feature type="domain" description="Importin N-terminal" evidence="4">
    <location>
        <begin position="26"/>
        <end position="98"/>
    </location>
</feature>
<evidence type="ECO:0000256" key="1">
    <source>
        <dbReference type="ARBA" id="ARBA00004123"/>
    </source>
</evidence>
<dbReference type="GO" id="GO:0005829">
    <property type="term" value="C:cytosol"/>
    <property type="evidence" value="ECO:0007669"/>
    <property type="project" value="TreeGrafter"/>
</dbReference>
<keyword evidence="3" id="KW-0539">Nucleus</keyword>
<proteinExistence type="predicted"/>
<dbReference type="OrthoDB" id="361693at2759"/>
<dbReference type="GO" id="GO:0005635">
    <property type="term" value="C:nuclear envelope"/>
    <property type="evidence" value="ECO:0007669"/>
    <property type="project" value="TreeGrafter"/>
</dbReference>
<comment type="caution">
    <text evidence="5">The sequence shown here is derived from an EMBL/GenBank/DDBJ whole genome shotgun (WGS) entry which is preliminary data.</text>
</comment>
<reference evidence="5" key="1">
    <citation type="submission" date="2021-06" db="EMBL/GenBank/DDBJ databases">
        <authorList>
            <person name="Kallberg Y."/>
            <person name="Tangrot J."/>
            <person name="Rosling A."/>
        </authorList>
    </citation>
    <scope>NUCLEOTIDE SEQUENCE</scope>
    <source>
        <strain evidence="5">CL551</strain>
    </source>
</reference>
<dbReference type="SMART" id="SM00913">
    <property type="entry name" value="IBN_N"/>
    <property type="match status" value="1"/>
</dbReference>
<dbReference type="InterPro" id="IPR001494">
    <property type="entry name" value="Importin-beta_N"/>
</dbReference>
<dbReference type="EMBL" id="CAJVPV010012177">
    <property type="protein sequence ID" value="CAG8668161.1"/>
    <property type="molecule type" value="Genomic_DNA"/>
</dbReference>
<feature type="non-terminal residue" evidence="5">
    <location>
        <position position="354"/>
    </location>
</feature>
<keyword evidence="6" id="KW-1185">Reference proteome</keyword>
<dbReference type="Pfam" id="PF03810">
    <property type="entry name" value="IBN_N"/>
    <property type="match status" value="1"/>
</dbReference>
<accession>A0A9N9EBN8</accession>
<dbReference type="PANTHER" id="PTHR10997:SF7">
    <property type="entry name" value="IMPORTIN-11"/>
    <property type="match status" value="1"/>
</dbReference>
<evidence type="ECO:0000313" key="6">
    <source>
        <dbReference type="Proteomes" id="UP000789342"/>
    </source>
</evidence>
<name>A0A9N9EBN8_9GLOM</name>
<sequence>MASARDQLLTALSEAASQQPERIKAAEAHLRQWEVEPEFYSTLLDVILDKSIDANIRFLGAIFFKHGIDRYWRKSAKNAINPDEKAKIRSRLLFFMDEEFNQLATQNAILVSKIARLDFPNEWPDLLQSLLSIIHSTLTPSSNTQTILIQKRALLTLHLVIKSLCSKTIGADRKMLEQIAPELFRNVASIYVEHANRFFAMISSNDFGDTTDLETSLSALKCIRRLIVHGFRDISQVEETKDFFALSLEHLQKFHALRNALQENTSPTLVQVSAHIILIGKMYIDLLKSHTVAFIMTPRSIDVIHFYLQLLVTYGKSSEKGNSAKFNIIEKFLVQALLLLKGLIRKTSYNQDLR</sequence>